<comment type="caution">
    <text evidence="1">The sequence shown here is derived from an EMBL/GenBank/DDBJ whole genome shotgun (WGS) entry which is preliminary data.</text>
</comment>
<protein>
    <submittedName>
        <fullName evidence="1">Histidine kinase</fullName>
        <ecNumber evidence="1">2.7.13.3</ecNumber>
    </submittedName>
</protein>
<organism evidence="1 2">
    <name type="scientific">Xenorhabdus cabanillasii JM26</name>
    <dbReference type="NCBI Taxonomy" id="1427517"/>
    <lineage>
        <taxon>Bacteria</taxon>
        <taxon>Pseudomonadati</taxon>
        <taxon>Pseudomonadota</taxon>
        <taxon>Gammaproteobacteria</taxon>
        <taxon>Enterobacterales</taxon>
        <taxon>Morganellaceae</taxon>
        <taxon>Xenorhabdus</taxon>
    </lineage>
</organism>
<reference evidence="1 2" key="1">
    <citation type="submission" date="2013-11" db="EMBL/GenBank/DDBJ databases">
        <title>Draft genome sequence and annotation of the entomopathogenic bacterium, Xenorhabdus cabanillasi strain JM26.</title>
        <authorList>
            <person name="Gualtieri M."/>
            <person name="Ogier J.C."/>
            <person name="Pages S."/>
            <person name="Givaudan A."/>
            <person name="Gaudriault S."/>
        </authorList>
    </citation>
    <scope>NUCLEOTIDE SEQUENCE [LARGE SCALE GENOMIC DNA]</scope>
    <source>
        <strain evidence="1 2">JM26</strain>
    </source>
</reference>
<dbReference type="GO" id="GO:0004673">
    <property type="term" value="F:protein histidine kinase activity"/>
    <property type="evidence" value="ECO:0007669"/>
    <property type="project" value="UniProtKB-EC"/>
</dbReference>
<evidence type="ECO:0000313" key="1">
    <source>
        <dbReference type="EMBL" id="CDL87601.1"/>
    </source>
</evidence>
<keyword evidence="1" id="KW-0418">Kinase</keyword>
<keyword evidence="1" id="KW-0808">Transferase</keyword>
<dbReference type="EC" id="2.7.13.3" evidence="1"/>
<name>W1JC37_9GAMM</name>
<sequence length="86" mass="9889">MLFEAVRLVAVGDEHQTAVHDLHRDRTADIKARRLKPLPFKVDRGRGCGFVVLRDVSHGVITFCFRGFILSRVLLRMRLSHHSTPR</sequence>
<evidence type="ECO:0000313" key="2">
    <source>
        <dbReference type="Proteomes" id="UP000019197"/>
    </source>
</evidence>
<gene>
    <name evidence="1" type="ORF">XCR1_940087</name>
</gene>
<accession>W1JC37</accession>
<dbReference type="AlphaFoldDB" id="W1JC37"/>
<dbReference type="Proteomes" id="UP000019197">
    <property type="component" value="Unassembled WGS sequence"/>
</dbReference>
<dbReference type="EMBL" id="CBXE010000491">
    <property type="protein sequence ID" value="CDL87601.1"/>
    <property type="molecule type" value="Genomic_DNA"/>
</dbReference>
<proteinExistence type="predicted"/>